<proteinExistence type="predicted"/>
<keyword evidence="3" id="KW-1185">Reference proteome</keyword>
<evidence type="ECO:0000256" key="1">
    <source>
        <dbReference type="SAM" id="Phobius"/>
    </source>
</evidence>
<dbReference type="InterPro" id="IPR021320">
    <property type="entry name" value="DUF2905"/>
</dbReference>
<dbReference type="STRING" id="34027.SAMN05421829_101206"/>
<keyword evidence="1" id="KW-0812">Transmembrane</keyword>
<keyword evidence="1" id="KW-1133">Transmembrane helix</keyword>
<evidence type="ECO:0000313" key="3">
    <source>
        <dbReference type="Proteomes" id="UP000186819"/>
    </source>
</evidence>
<evidence type="ECO:0000313" key="2">
    <source>
        <dbReference type="EMBL" id="SIP89147.1"/>
    </source>
</evidence>
<feature type="transmembrane region" description="Helical" evidence="1">
    <location>
        <begin position="5"/>
        <end position="22"/>
    </location>
</feature>
<name>A0A1N6NAU4_9RHOO</name>
<reference evidence="3" key="1">
    <citation type="submission" date="2017-01" db="EMBL/GenBank/DDBJ databases">
        <authorList>
            <person name="Varghese N."/>
            <person name="Submissions S."/>
        </authorList>
    </citation>
    <scope>NUCLEOTIDE SEQUENCE [LARGE SCALE GENOMIC DNA]</scope>
    <source>
        <strain evidence="3">ATCC 51758</strain>
    </source>
</reference>
<accession>A0A1N6NAU4</accession>
<dbReference type="EMBL" id="FTMD01000001">
    <property type="protein sequence ID" value="SIP89147.1"/>
    <property type="molecule type" value="Genomic_DNA"/>
</dbReference>
<dbReference type="Pfam" id="PF11146">
    <property type="entry name" value="DUF2905"/>
    <property type="match status" value="1"/>
</dbReference>
<gene>
    <name evidence="2" type="ORF">SAMN05421829_101206</name>
</gene>
<organism evidence="2 3">
    <name type="scientific">Aromatoleum tolulyticum</name>
    <dbReference type="NCBI Taxonomy" id="34027"/>
    <lineage>
        <taxon>Bacteria</taxon>
        <taxon>Pseudomonadati</taxon>
        <taxon>Pseudomonadota</taxon>
        <taxon>Betaproteobacteria</taxon>
        <taxon>Rhodocyclales</taxon>
        <taxon>Rhodocyclaceae</taxon>
        <taxon>Aromatoleum</taxon>
    </lineage>
</organism>
<feature type="transmembrane region" description="Helical" evidence="1">
    <location>
        <begin position="42"/>
        <end position="61"/>
    </location>
</feature>
<dbReference type="OrthoDB" id="9811610at2"/>
<dbReference type="AlphaFoldDB" id="A0A1N6NAU4"/>
<evidence type="ECO:0008006" key="4">
    <source>
        <dbReference type="Google" id="ProtNLM"/>
    </source>
</evidence>
<keyword evidence="1" id="KW-0472">Membrane</keyword>
<protein>
    <recommendedName>
        <fullName evidence="4">DUF2905 domain-containing protein</fullName>
    </recommendedName>
</protein>
<dbReference type="Proteomes" id="UP000186819">
    <property type="component" value="Unassembled WGS sequence"/>
</dbReference>
<sequence>MVKWLVVIVLMVLVIGLFRPGLTRLRFGHLPGDLHFRLFGRAFHLPFTSTILLSLVAWAILRAL</sequence>